<proteinExistence type="inferred from homology"/>
<dbReference type="GO" id="GO:0003723">
    <property type="term" value="F:RNA binding"/>
    <property type="evidence" value="ECO:0007669"/>
    <property type="project" value="InterPro"/>
</dbReference>
<keyword evidence="2 4" id="KW-0689">Ribosomal protein</keyword>
<gene>
    <name evidence="6" type="primary">rpl24</name>
    <name evidence="6" type="ORF">CcuCCAP97952_p053</name>
</gene>
<dbReference type="AlphaFoldDB" id="A0A679C9E1"/>
<dbReference type="PANTHER" id="PTHR12903">
    <property type="entry name" value="MITOCHONDRIAL RIBOSOMAL PROTEIN L24"/>
    <property type="match status" value="1"/>
</dbReference>
<evidence type="ECO:0000256" key="1">
    <source>
        <dbReference type="ARBA" id="ARBA00010618"/>
    </source>
</evidence>
<geneLocation type="plastid" evidence="6"/>
<dbReference type="EMBL" id="LC484192">
    <property type="protein sequence ID" value="BBK20337.1"/>
    <property type="molecule type" value="Genomic_DNA"/>
</dbReference>
<reference evidence="6" key="1">
    <citation type="journal article" date="2020" name="Genome Biol. Evol.">
        <title>Comparative plastid genomics of Cryptomonas species reveals fine-scale genomic responses to loss of photosynthesis.</title>
        <authorList>
            <person name="Tanifuji G."/>
            <person name="Kamikawa R."/>
            <person name="Moore C.E."/>
            <person name="Mills T."/>
            <person name="Onodera N.T."/>
            <person name="Kashiyama Y."/>
            <person name="Archibald J.M."/>
            <person name="Inagaki Y."/>
            <person name="Hashimoto T."/>
        </authorList>
    </citation>
    <scope>NUCLEOTIDE SEQUENCE</scope>
    <source>
        <strain evidence="6">CCAP979/52</strain>
    </source>
</reference>
<protein>
    <submittedName>
        <fullName evidence="6">Ribosomal protein L24</fullName>
    </submittedName>
</protein>
<dbReference type="GO" id="GO:0006412">
    <property type="term" value="P:translation"/>
    <property type="evidence" value="ECO:0007669"/>
    <property type="project" value="InterPro"/>
</dbReference>
<dbReference type="InterPro" id="IPR014722">
    <property type="entry name" value="Rib_uL2_dom2"/>
</dbReference>
<dbReference type="InterPro" id="IPR005825">
    <property type="entry name" value="Ribosomal_uL24_CS"/>
</dbReference>
<dbReference type="InterPro" id="IPR003256">
    <property type="entry name" value="Ribosomal_uL24"/>
</dbReference>
<evidence type="ECO:0000313" key="6">
    <source>
        <dbReference type="EMBL" id="BBK20337.1"/>
    </source>
</evidence>
<name>A0A679C9E1_9CRYP</name>
<dbReference type="NCBIfam" id="TIGR01079">
    <property type="entry name" value="rplX_bact"/>
    <property type="match status" value="1"/>
</dbReference>
<dbReference type="Gene3D" id="2.30.30.30">
    <property type="match status" value="1"/>
</dbReference>
<dbReference type="InterPro" id="IPR008991">
    <property type="entry name" value="Translation_prot_SH3-like_sf"/>
</dbReference>
<dbReference type="Pfam" id="PF17136">
    <property type="entry name" value="ribosomal_L24"/>
    <property type="match status" value="1"/>
</dbReference>
<dbReference type="PROSITE" id="PS01108">
    <property type="entry name" value="RIBOSOMAL_L24"/>
    <property type="match status" value="1"/>
</dbReference>
<dbReference type="InterPro" id="IPR057264">
    <property type="entry name" value="Ribosomal_uL24_C"/>
</dbReference>
<dbReference type="GO" id="GO:0005840">
    <property type="term" value="C:ribosome"/>
    <property type="evidence" value="ECO:0007669"/>
    <property type="project" value="UniProtKB-KW"/>
</dbReference>
<dbReference type="Pfam" id="PF00467">
    <property type="entry name" value="KOW"/>
    <property type="match status" value="1"/>
</dbReference>
<keyword evidence="6" id="KW-0934">Plastid</keyword>
<evidence type="ECO:0000256" key="2">
    <source>
        <dbReference type="ARBA" id="ARBA00022980"/>
    </source>
</evidence>
<dbReference type="CDD" id="cd06089">
    <property type="entry name" value="KOW_RPL26"/>
    <property type="match status" value="1"/>
</dbReference>
<feature type="domain" description="KOW" evidence="5">
    <location>
        <begin position="8"/>
        <end position="35"/>
    </location>
</feature>
<evidence type="ECO:0000259" key="5">
    <source>
        <dbReference type="SMART" id="SM00739"/>
    </source>
</evidence>
<dbReference type="SMART" id="SM00739">
    <property type="entry name" value="KOW"/>
    <property type="match status" value="1"/>
</dbReference>
<sequence>MTKNATLYIKKGDTIKVISGKDKGKIGEVTQILRHSHQVIIKDINIKKKHIKPKKEGEVGRISQFEAPIDASNVMLYSLEKKVASRICMQIDANGTKIRVLKKLL</sequence>
<organism evidence="6">
    <name type="scientific">Cryptomonas curvata</name>
    <dbReference type="NCBI Taxonomy" id="233186"/>
    <lineage>
        <taxon>Eukaryota</taxon>
        <taxon>Cryptophyceae</taxon>
        <taxon>Cryptomonadales</taxon>
        <taxon>Cryptomonadaceae</taxon>
        <taxon>Cryptomonas</taxon>
    </lineage>
</organism>
<evidence type="ECO:0000256" key="4">
    <source>
        <dbReference type="RuleBase" id="RU003477"/>
    </source>
</evidence>
<dbReference type="HAMAP" id="MF_01326_B">
    <property type="entry name" value="Ribosomal_uL24_B"/>
    <property type="match status" value="1"/>
</dbReference>
<dbReference type="InterPro" id="IPR041988">
    <property type="entry name" value="Ribosomal_uL24_KOW"/>
</dbReference>
<accession>A0A679C9E1</accession>
<comment type="similarity">
    <text evidence="1 4">Belongs to the universal ribosomal protein uL24 family.</text>
</comment>
<dbReference type="SUPFAM" id="SSF50104">
    <property type="entry name" value="Translation proteins SH3-like domain"/>
    <property type="match status" value="1"/>
</dbReference>
<dbReference type="GO" id="GO:1990904">
    <property type="term" value="C:ribonucleoprotein complex"/>
    <property type="evidence" value="ECO:0007669"/>
    <property type="project" value="UniProtKB-KW"/>
</dbReference>
<evidence type="ECO:0000256" key="3">
    <source>
        <dbReference type="ARBA" id="ARBA00023274"/>
    </source>
</evidence>
<dbReference type="GO" id="GO:0003735">
    <property type="term" value="F:structural constituent of ribosome"/>
    <property type="evidence" value="ECO:0007669"/>
    <property type="project" value="InterPro"/>
</dbReference>
<dbReference type="InterPro" id="IPR005824">
    <property type="entry name" value="KOW"/>
</dbReference>
<keyword evidence="3 4" id="KW-0687">Ribonucleoprotein</keyword>